<comment type="caution">
    <text evidence="12">The sequence shown here is derived from an EMBL/GenBank/DDBJ whole genome shotgun (WGS) entry which is preliminary data.</text>
</comment>
<dbReference type="PATRIC" id="fig|1619131.3.peg.717"/>
<dbReference type="InterPro" id="IPR005665">
    <property type="entry name" value="SecF_bac"/>
</dbReference>
<evidence type="ECO:0000256" key="6">
    <source>
        <dbReference type="ARBA" id="ARBA00022927"/>
    </source>
</evidence>
<dbReference type="Proteomes" id="UP000034544">
    <property type="component" value="Unassembled WGS sequence"/>
</dbReference>
<dbReference type="SUPFAM" id="SSF82866">
    <property type="entry name" value="Multidrug efflux transporter AcrB transmembrane domain"/>
    <property type="match status" value="1"/>
</dbReference>
<protein>
    <recommendedName>
        <fullName evidence="10">Protein-export membrane protein SecF</fullName>
    </recommendedName>
</protein>
<evidence type="ECO:0000256" key="3">
    <source>
        <dbReference type="ARBA" id="ARBA00022475"/>
    </source>
</evidence>
<sequence>MRNLMKYKIWYLVFSAVVILPGIVALLVWGLNMSVDFTGGSVFRYEFESGINPEDLRQVYVQKSIDVEAVVPESGNKYSVRTKPVEAQRNNEIKEAVSAVFPNSKQLSFETVGPSIGAETTRSAFVALSWAVVGIMAYIAFAFRNVPKPYSSFRFGVSAVVAMLHDAFLLVGLFAILGHFKNVEVDGLFITAVLTVLGFSVHDTIVVFDRIRENLGKLPKQMDIEDVTNYSVAETLSRSVATSLTVIFTLSALYVLGGDTIKMFVLAMLVGIISGTYSSIFNAAPILVLWEKYAAKKKK</sequence>
<feature type="transmembrane region" description="Helical" evidence="10">
    <location>
        <begin position="124"/>
        <end position="143"/>
    </location>
</feature>
<keyword evidence="5 10" id="KW-0812">Transmembrane</keyword>
<dbReference type="Gene3D" id="1.20.1640.10">
    <property type="entry name" value="Multidrug efflux transporter AcrB transmembrane domain"/>
    <property type="match status" value="1"/>
</dbReference>
<feature type="transmembrane region" description="Helical" evidence="10">
    <location>
        <begin position="263"/>
        <end position="290"/>
    </location>
</feature>
<reference evidence="12 13" key="1">
    <citation type="journal article" date="2015" name="Nature">
        <title>rRNA introns, odd ribosomes, and small enigmatic genomes across a large radiation of phyla.</title>
        <authorList>
            <person name="Brown C.T."/>
            <person name="Hug L.A."/>
            <person name="Thomas B.C."/>
            <person name="Sharon I."/>
            <person name="Castelle C.J."/>
            <person name="Singh A."/>
            <person name="Wilkins M.J."/>
            <person name="Williams K.H."/>
            <person name="Banfield J.F."/>
        </authorList>
    </citation>
    <scope>NUCLEOTIDE SEQUENCE [LARGE SCALE GENOMIC DNA]</scope>
</reference>
<evidence type="ECO:0000256" key="10">
    <source>
        <dbReference type="HAMAP-Rule" id="MF_01464"/>
    </source>
</evidence>
<dbReference type="InterPro" id="IPR022813">
    <property type="entry name" value="SecD/SecF_arch_bac"/>
</dbReference>
<feature type="transmembrane region" description="Helical" evidence="10">
    <location>
        <begin position="9"/>
        <end position="31"/>
    </location>
</feature>
<name>A0A0G0VY59_UNCKA</name>
<dbReference type="InterPro" id="IPR022646">
    <property type="entry name" value="SecD/SecF_CS"/>
</dbReference>
<dbReference type="GO" id="GO:0005886">
    <property type="term" value="C:plasma membrane"/>
    <property type="evidence" value="ECO:0007669"/>
    <property type="project" value="UniProtKB-SubCell"/>
</dbReference>
<dbReference type="Pfam" id="PF07549">
    <property type="entry name" value="Sec_GG"/>
    <property type="match status" value="1"/>
</dbReference>
<comment type="function">
    <text evidence="10">Part of the Sec protein translocase complex. Interacts with the SecYEG preprotein conducting channel. SecDF uses the proton motive force (PMF) to complete protein translocation after the ATP-dependent function of SecA.</text>
</comment>
<dbReference type="PANTHER" id="PTHR30081:SF8">
    <property type="entry name" value="PROTEIN TRANSLOCASE SUBUNIT SECF"/>
    <property type="match status" value="1"/>
</dbReference>
<evidence type="ECO:0000259" key="11">
    <source>
        <dbReference type="PROSITE" id="PS50156"/>
    </source>
</evidence>
<keyword evidence="7 10" id="KW-1133">Transmembrane helix</keyword>
<dbReference type="GO" id="GO:0006605">
    <property type="term" value="P:protein targeting"/>
    <property type="evidence" value="ECO:0007669"/>
    <property type="project" value="UniProtKB-UniRule"/>
</dbReference>
<keyword evidence="3 10" id="KW-1003">Cell membrane</keyword>
<accession>A0A0G0VY59</accession>
<dbReference type="InterPro" id="IPR000731">
    <property type="entry name" value="SSD"/>
</dbReference>
<dbReference type="HAMAP" id="MF_01464_B">
    <property type="entry name" value="SecF_B"/>
    <property type="match status" value="1"/>
</dbReference>
<evidence type="ECO:0000256" key="5">
    <source>
        <dbReference type="ARBA" id="ARBA00022692"/>
    </source>
</evidence>
<keyword evidence="2 10" id="KW-0813">Transport</keyword>
<proteinExistence type="inferred from homology"/>
<evidence type="ECO:0000256" key="8">
    <source>
        <dbReference type="ARBA" id="ARBA00023010"/>
    </source>
</evidence>
<evidence type="ECO:0000256" key="2">
    <source>
        <dbReference type="ARBA" id="ARBA00022448"/>
    </source>
</evidence>
<evidence type="ECO:0000256" key="4">
    <source>
        <dbReference type="ARBA" id="ARBA00022519"/>
    </source>
</evidence>
<feature type="domain" description="SSD" evidence="11">
    <location>
        <begin position="124"/>
        <end position="289"/>
    </location>
</feature>
<comment type="subcellular location">
    <subcellularLocation>
        <location evidence="1 10">Cell membrane</location>
        <topology evidence="1 10">Multi-pass membrane protein</topology>
    </subcellularLocation>
</comment>
<evidence type="ECO:0000256" key="1">
    <source>
        <dbReference type="ARBA" id="ARBA00004651"/>
    </source>
</evidence>
<keyword evidence="4" id="KW-0997">Cell inner membrane</keyword>
<comment type="similarity">
    <text evidence="10">Belongs to the SecD/SecF family. SecF subfamily.</text>
</comment>
<feature type="transmembrane region" description="Helical" evidence="10">
    <location>
        <begin position="155"/>
        <end position="176"/>
    </location>
</feature>
<keyword evidence="9 10" id="KW-0472">Membrane</keyword>
<dbReference type="EMBL" id="LCBF01000041">
    <property type="protein sequence ID" value="KKS05694.1"/>
    <property type="molecule type" value="Genomic_DNA"/>
</dbReference>
<dbReference type="GO" id="GO:0043952">
    <property type="term" value="P:protein transport by the Sec complex"/>
    <property type="evidence" value="ECO:0007669"/>
    <property type="project" value="UniProtKB-UniRule"/>
</dbReference>
<dbReference type="PANTHER" id="PTHR30081">
    <property type="entry name" value="PROTEIN-EXPORT MEMBRANE PROTEIN SEC"/>
    <property type="match status" value="1"/>
</dbReference>
<organism evidence="12 13">
    <name type="scientific">candidate division WWE3 bacterium GW2011_GWE1_41_27</name>
    <dbReference type="NCBI Taxonomy" id="1619131"/>
    <lineage>
        <taxon>Bacteria</taxon>
        <taxon>Katanobacteria</taxon>
    </lineage>
</organism>
<dbReference type="NCBIfam" id="TIGR00966">
    <property type="entry name" value="transloc_SecF"/>
    <property type="match status" value="1"/>
</dbReference>
<evidence type="ECO:0000256" key="9">
    <source>
        <dbReference type="ARBA" id="ARBA00023136"/>
    </source>
</evidence>
<dbReference type="PRINTS" id="PR01755">
    <property type="entry name" value="SECFTRNLCASE"/>
</dbReference>
<gene>
    <name evidence="10" type="primary">secF</name>
    <name evidence="12" type="ORF">UU59_C0041G0007</name>
</gene>
<evidence type="ECO:0000313" key="13">
    <source>
        <dbReference type="Proteomes" id="UP000034544"/>
    </source>
</evidence>
<comment type="subunit">
    <text evidence="10">Forms a complex with SecD. Part of the essential Sec protein translocation apparatus which comprises SecA, SecYEG and auxiliary proteins SecDF. Other proteins may also be involved.</text>
</comment>
<evidence type="ECO:0000313" key="12">
    <source>
        <dbReference type="EMBL" id="KKS05694.1"/>
    </source>
</evidence>
<dbReference type="Pfam" id="PF02355">
    <property type="entry name" value="SecD_SecF_C"/>
    <property type="match status" value="1"/>
</dbReference>
<dbReference type="AlphaFoldDB" id="A0A0G0VY59"/>
<dbReference type="InterPro" id="IPR048634">
    <property type="entry name" value="SecD_SecF_C"/>
</dbReference>
<dbReference type="GO" id="GO:0015450">
    <property type="term" value="F:protein-transporting ATPase activity"/>
    <property type="evidence" value="ECO:0007669"/>
    <property type="project" value="InterPro"/>
</dbReference>
<dbReference type="InterPro" id="IPR022645">
    <property type="entry name" value="SecD/SecF_bac"/>
</dbReference>
<dbReference type="PROSITE" id="PS50156">
    <property type="entry name" value="SSD"/>
    <property type="match status" value="1"/>
</dbReference>
<dbReference type="GO" id="GO:0065002">
    <property type="term" value="P:intracellular protein transmembrane transport"/>
    <property type="evidence" value="ECO:0007669"/>
    <property type="project" value="UniProtKB-UniRule"/>
</dbReference>
<keyword evidence="8 10" id="KW-0811">Translocation</keyword>
<feature type="transmembrane region" description="Helical" evidence="10">
    <location>
        <begin position="188"/>
        <end position="208"/>
    </location>
</feature>
<evidence type="ECO:0000256" key="7">
    <source>
        <dbReference type="ARBA" id="ARBA00022989"/>
    </source>
</evidence>
<feature type="transmembrane region" description="Helical" evidence="10">
    <location>
        <begin position="240"/>
        <end position="257"/>
    </location>
</feature>
<keyword evidence="6 10" id="KW-0653">Protein transport</keyword>